<organism evidence="26 27">
    <name type="scientific">Salmo trutta</name>
    <name type="common">Brown trout</name>
    <dbReference type="NCBI Taxonomy" id="8032"/>
    <lineage>
        <taxon>Eukaryota</taxon>
        <taxon>Metazoa</taxon>
        <taxon>Chordata</taxon>
        <taxon>Craniata</taxon>
        <taxon>Vertebrata</taxon>
        <taxon>Euteleostomi</taxon>
        <taxon>Actinopterygii</taxon>
        <taxon>Neopterygii</taxon>
        <taxon>Teleostei</taxon>
        <taxon>Protacanthopterygii</taxon>
        <taxon>Salmoniformes</taxon>
        <taxon>Salmonidae</taxon>
        <taxon>Salmoninae</taxon>
        <taxon>Salmo</taxon>
    </lineage>
</organism>
<keyword evidence="7" id="KW-0812">Transmembrane</keyword>
<dbReference type="FunFam" id="3.30.200.20:FF:000001">
    <property type="entry name" value="Ephrin type-A receptor 5"/>
    <property type="match status" value="1"/>
</dbReference>
<dbReference type="GO" id="GO:0030425">
    <property type="term" value="C:dendrite"/>
    <property type="evidence" value="ECO:0007669"/>
    <property type="project" value="TreeGrafter"/>
</dbReference>
<evidence type="ECO:0000259" key="23">
    <source>
        <dbReference type="PROSITE" id="PS50105"/>
    </source>
</evidence>
<dbReference type="GO" id="GO:0005524">
    <property type="term" value="F:ATP binding"/>
    <property type="evidence" value="ECO:0007669"/>
    <property type="project" value="UniProtKB-UniRule"/>
</dbReference>
<evidence type="ECO:0000256" key="3">
    <source>
        <dbReference type="ARBA" id="ARBA00022475"/>
    </source>
</evidence>
<dbReference type="Gene3D" id="1.10.150.50">
    <property type="entry name" value="Transcription Factor, Ets-1"/>
    <property type="match status" value="1"/>
</dbReference>
<dbReference type="InterPro" id="IPR050449">
    <property type="entry name" value="Ephrin_rcpt_TKs"/>
</dbReference>
<evidence type="ECO:0000256" key="21">
    <source>
        <dbReference type="PROSITE-ProRule" id="PRU10141"/>
    </source>
</evidence>
<evidence type="ECO:0000256" key="19">
    <source>
        <dbReference type="ARBA" id="ARBA00023180"/>
    </source>
</evidence>
<evidence type="ECO:0000256" key="6">
    <source>
        <dbReference type="ARBA" id="ARBA00022679"/>
    </source>
</evidence>
<comment type="catalytic activity">
    <reaction evidence="20">
        <text>L-tyrosyl-[protein] + ATP = O-phospho-L-tyrosyl-[protein] + ADP + H(+)</text>
        <dbReference type="Rhea" id="RHEA:10596"/>
        <dbReference type="Rhea" id="RHEA-COMP:10136"/>
        <dbReference type="Rhea" id="RHEA-COMP:20101"/>
        <dbReference type="ChEBI" id="CHEBI:15378"/>
        <dbReference type="ChEBI" id="CHEBI:30616"/>
        <dbReference type="ChEBI" id="CHEBI:46858"/>
        <dbReference type="ChEBI" id="CHEBI:61978"/>
        <dbReference type="ChEBI" id="CHEBI:456216"/>
        <dbReference type="EC" id="2.7.10.1"/>
    </reaction>
</comment>
<keyword evidence="10 21" id="KW-0547">Nucleotide-binding</keyword>
<dbReference type="SMART" id="SM00615">
    <property type="entry name" value="EPH_lbd"/>
    <property type="match status" value="1"/>
</dbReference>
<dbReference type="Pfam" id="PF00536">
    <property type="entry name" value="SAM_1"/>
    <property type="match status" value="1"/>
</dbReference>
<keyword evidence="13" id="KW-0832">Ubl conjugation</keyword>
<dbReference type="FunFam" id="2.10.50.10:FF:000001">
    <property type="entry name" value="Ephrin type-A receptor 5"/>
    <property type="match status" value="1"/>
</dbReference>
<dbReference type="Gene3D" id="3.30.200.20">
    <property type="entry name" value="Phosphorylase Kinase, domain 1"/>
    <property type="match status" value="1"/>
</dbReference>
<dbReference type="GeneTree" id="ENSGT00940000165103"/>
<dbReference type="InterPro" id="IPR009030">
    <property type="entry name" value="Growth_fac_rcpt_cys_sf"/>
</dbReference>
<dbReference type="Pfam" id="PF25599">
    <property type="entry name" value="Ephrin_CRD"/>
    <property type="match status" value="1"/>
</dbReference>
<dbReference type="GO" id="GO:0005886">
    <property type="term" value="C:plasma membrane"/>
    <property type="evidence" value="ECO:0007669"/>
    <property type="project" value="UniProtKB-SubCell"/>
</dbReference>
<name>A0A673YB32_SALTR</name>
<dbReference type="SUPFAM" id="SSF57184">
    <property type="entry name" value="Growth factor receptor domain"/>
    <property type="match status" value="1"/>
</dbReference>
<dbReference type="GO" id="GO:0005005">
    <property type="term" value="F:transmembrane-ephrin receptor activity"/>
    <property type="evidence" value="ECO:0007669"/>
    <property type="project" value="TreeGrafter"/>
</dbReference>
<reference evidence="26" key="1">
    <citation type="submission" date="2025-08" db="UniProtKB">
        <authorList>
            <consortium name="Ensembl"/>
        </authorList>
    </citation>
    <scope>IDENTIFICATION</scope>
</reference>
<dbReference type="PANTHER" id="PTHR46877">
    <property type="entry name" value="EPH RECEPTOR A5"/>
    <property type="match status" value="1"/>
</dbReference>
<keyword evidence="3" id="KW-1003">Cell membrane</keyword>
<reference evidence="26" key="2">
    <citation type="submission" date="2025-09" db="UniProtKB">
        <authorList>
            <consortium name="Ensembl"/>
        </authorList>
    </citation>
    <scope>IDENTIFICATION</scope>
</reference>
<evidence type="ECO:0000256" key="4">
    <source>
        <dbReference type="ARBA" id="ARBA00022553"/>
    </source>
</evidence>
<sequence length="824" mass="91274">NWLSFSHGEKILNGSQLYTYTVCNVGEHEQDNWLRTTFIQRRPSASRVFVELQFIVRDCNSFDGSSLTCKETFNLFSSESDADIGTSFRKGQFKKVATIAPDEITSRNELRINTETRVVESLSRKGFYLAFQDIGACMALLSVRVYYKTCPATVKSLAAFPETVAGGGVNQALREVAGACAKNAVSEESPRIYCTMDGEWVVPVGQCQCMPGYEAVNDTCRDCQPGFFKAFVSNDACELCPVNTKQLSSGALLCLCAEDFYRAPDDPTTGPCSGLPSAPRELVATTTQLAAGKLQLSWSPPEDTGGRSDISYSVECRRCEGTACQPCGEKVRLEPASSGLMDTRVEVSELEPHLNYTFTVEAHSGVSLFASQGAPRSNRPPSTSTLTTALHYTDPPKVTSMRLDERSLTSLSLSWAVAPRRPMPQSTQQLKPLKTYVDPHTYEDPNMAILKFASEIHPSHVTKQKVIGAGEFGEVYRGILKAPGRKEGAVAIKTLKPGYSEKQRQDFLSEASIMGQFSHQNIIRLEGVVTKFKHAMIVTEYMENGALDKYLKDRDGEMPSFQLVGMMHGIAAGMKYLSDMSYVHRDLAARNILVNNNLECKVSDFGLSRVLEDDPEGTYTTSGGKIPIRWTAPEAIAYRKFTSASDVWSFGIVMWEVMAFGERPYWDMSNCEVMKAINEAFRLPAPMDCPSAVYQLMLQCWLQDRSKRPRFPDIVSLLDKLLRSPESLKAIADFDPRVSIRLPSTSGSDGSPFRSVSEWLESIKMSQYSENFTCAGVVTMDQVLQMKNVDIKNIGVRLPGHLKRIAYSILGLKDQTSTLSVFAV</sequence>
<dbReference type="FunFam" id="2.60.40.1770:FF:000001">
    <property type="entry name" value="Ephrin type-A receptor 5"/>
    <property type="match status" value="1"/>
</dbReference>
<evidence type="ECO:0000256" key="13">
    <source>
        <dbReference type="ARBA" id="ARBA00022843"/>
    </source>
</evidence>
<dbReference type="PROSITE" id="PS00109">
    <property type="entry name" value="PROTEIN_KINASE_TYR"/>
    <property type="match status" value="1"/>
</dbReference>
<dbReference type="PROSITE" id="PS50105">
    <property type="entry name" value="SAM_DOMAIN"/>
    <property type="match status" value="1"/>
</dbReference>
<evidence type="ECO:0000256" key="2">
    <source>
        <dbReference type="ARBA" id="ARBA00011902"/>
    </source>
</evidence>
<keyword evidence="19" id="KW-0325">Glycoprotein</keyword>
<evidence type="ECO:0000256" key="20">
    <source>
        <dbReference type="ARBA" id="ARBA00051243"/>
    </source>
</evidence>
<dbReference type="PROSITE" id="PS51550">
    <property type="entry name" value="EPH_LBD"/>
    <property type="match status" value="1"/>
</dbReference>
<accession>A0A673YB32</accession>
<evidence type="ECO:0000259" key="25">
    <source>
        <dbReference type="PROSITE" id="PS51550"/>
    </source>
</evidence>
<dbReference type="InterPro" id="IPR013783">
    <property type="entry name" value="Ig-like_fold"/>
</dbReference>
<feature type="domain" description="SAM" evidence="23">
    <location>
        <begin position="751"/>
        <end position="815"/>
    </location>
</feature>
<evidence type="ECO:0000256" key="15">
    <source>
        <dbReference type="ARBA" id="ARBA00022989"/>
    </source>
</evidence>
<keyword evidence="16" id="KW-0472">Membrane</keyword>
<dbReference type="InterPro" id="IPR000719">
    <property type="entry name" value="Prot_kinase_dom"/>
</dbReference>
<keyword evidence="11" id="KW-0418">Kinase</keyword>
<feature type="domain" description="Fibronectin type-III" evidence="24">
    <location>
        <begin position="278"/>
        <end position="396"/>
    </location>
</feature>
<dbReference type="PROSITE" id="PS00791">
    <property type="entry name" value="RECEPTOR_TYR_KIN_V_2"/>
    <property type="match status" value="1"/>
</dbReference>
<evidence type="ECO:0000256" key="16">
    <source>
        <dbReference type="ARBA" id="ARBA00023136"/>
    </source>
</evidence>
<evidence type="ECO:0000313" key="26">
    <source>
        <dbReference type="Ensembl" id="ENSSTUP00000031670.1"/>
    </source>
</evidence>
<dbReference type="SUPFAM" id="SSF49785">
    <property type="entry name" value="Galactose-binding domain-like"/>
    <property type="match status" value="1"/>
</dbReference>
<dbReference type="CDD" id="cd00063">
    <property type="entry name" value="FN3"/>
    <property type="match status" value="1"/>
</dbReference>
<dbReference type="Proteomes" id="UP000472277">
    <property type="component" value="Chromosome 30"/>
</dbReference>
<keyword evidence="5" id="KW-0037">Angiogenesis</keyword>
<dbReference type="FunFam" id="2.60.40.10:FF:000059">
    <property type="entry name" value="Ephrin type-A receptor 6"/>
    <property type="match status" value="1"/>
</dbReference>
<dbReference type="SUPFAM" id="SSF49265">
    <property type="entry name" value="Fibronectin type III"/>
    <property type="match status" value="1"/>
</dbReference>
<evidence type="ECO:0000256" key="10">
    <source>
        <dbReference type="ARBA" id="ARBA00022741"/>
    </source>
</evidence>
<dbReference type="Gene3D" id="2.60.40.10">
    <property type="entry name" value="Immunoglobulins"/>
    <property type="match status" value="1"/>
</dbReference>
<dbReference type="Pfam" id="PF07714">
    <property type="entry name" value="PK_Tyr_Ser-Thr"/>
    <property type="match status" value="1"/>
</dbReference>
<evidence type="ECO:0000256" key="17">
    <source>
        <dbReference type="ARBA" id="ARBA00023137"/>
    </source>
</evidence>
<keyword evidence="8" id="KW-0732">Signal</keyword>
<dbReference type="InterPro" id="IPR036116">
    <property type="entry name" value="FN3_sf"/>
</dbReference>
<dbReference type="InterPro" id="IPR008979">
    <property type="entry name" value="Galactose-bd-like_sf"/>
</dbReference>
<dbReference type="InterPro" id="IPR027936">
    <property type="entry name" value="Eph_TM"/>
</dbReference>
<feature type="binding site" evidence="21">
    <location>
        <position position="493"/>
    </location>
    <ligand>
        <name>ATP</name>
        <dbReference type="ChEBI" id="CHEBI:30616"/>
    </ligand>
</feature>
<dbReference type="FunFam" id="1.10.510.10:FF:000019">
    <property type="entry name" value="Ephrin type-A receptor 5"/>
    <property type="match status" value="1"/>
</dbReference>
<dbReference type="SUPFAM" id="SSF47769">
    <property type="entry name" value="SAM/Pointed domain"/>
    <property type="match status" value="1"/>
</dbReference>
<evidence type="ECO:0000256" key="18">
    <source>
        <dbReference type="ARBA" id="ARBA00023170"/>
    </source>
</evidence>
<dbReference type="SMART" id="SM00060">
    <property type="entry name" value="FN3"/>
    <property type="match status" value="1"/>
</dbReference>
<dbReference type="SMART" id="SM01411">
    <property type="entry name" value="Ephrin_rec_like"/>
    <property type="match status" value="1"/>
</dbReference>
<dbReference type="InterPro" id="IPR003961">
    <property type="entry name" value="FN3_dom"/>
</dbReference>
<dbReference type="InterPro" id="IPR017441">
    <property type="entry name" value="Protein_kinase_ATP_BS"/>
</dbReference>
<dbReference type="Pfam" id="PF01404">
    <property type="entry name" value="Ephrin_lbd"/>
    <property type="match status" value="1"/>
</dbReference>
<dbReference type="InterPro" id="IPR008266">
    <property type="entry name" value="Tyr_kinase_AS"/>
</dbReference>
<evidence type="ECO:0000256" key="11">
    <source>
        <dbReference type="ARBA" id="ARBA00022777"/>
    </source>
</evidence>
<dbReference type="Pfam" id="PF00041">
    <property type="entry name" value="fn3"/>
    <property type="match status" value="1"/>
</dbReference>
<dbReference type="PROSITE" id="PS50011">
    <property type="entry name" value="PROTEIN_KINASE_DOM"/>
    <property type="match status" value="1"/>
</dbReference>
<feature type="domain" description="Protein kinase" evidence="22">
    <location>
        <begin position="461"/>
        <end position="722"/>
    </location>
</feature>
<dbReference type="GO" id="GO:0007411">
    <property type="term" value="P:axon guidance"/>
    <property type="evidence" value="ECO:0007669"/>
    <property type="project" value="TreeGrafter"/>
</dbReference>
<dbReference type="InterPro" id="IPR020635">
    <property type="entry name" value="Tyr_kinase_cat_dom"/>
</dbReference>
<keyword evidence="14" id="KW-0130">Cell adhesion</keyword>
<dbReference type="PROSITE" id="PS00107">
    <property type="entry name" value="PROTEIN_KINASE_ATP"/>
    <property type="match status" value="1"/>
</dbReference>
<keyword evidence="27" id="KW-1185">Reference proteome</keyword>
<dbReference type="InterPro" id="IPR011009">
    <property type="entry name" value="Kinase-like_dom_sf"/>
</dbReference>
<gene>
    <name evidence="26" type="primary">epha2b</name>
</gene>
<dbReference type="Ensembl" id="ENSSTUT00000033106.1">
    <property type="protein sequence ID" value="ENSSTUP00000031670.1"/>
    <property type="gene ID" value="ENSSTUG00000013146.1"/>
</dbReference>
<comment type="subcellular location">
    <subcellularLocation>
        <location evidence="1">Cell membrane</location>
        <topology evidence="1">Single-pass type I membrane protein</topology>
    </subcellularLocation>
</comment>
<evidence type="ECO:0000313" key="27">
    <source>
        <dbReference type="Proteomes" id="UP000472277"/>
    </source>
</evidence>
<dbReference type="InterPro" id="IPR013761">
    <property type="entry name" value="SAM/pointed_sf"/>
</dbReference>
<dbReference type="Pfam" id="PF14575">
    <property type="entry name" value="EphA2_TM"/>
    <property type="match status" value="1"/>
</dbReference>
<evidence type="ECO:0000256" key="14">
    <source>
        <dbReference type="ARBA" id="ARBA00022889"/>
    </source>
</evidence>
<dbReference type="SMART" id="SM00219">
    <property type="entry name" value="TyrKc"/>
    <property type="match status" value="1"/>
</dbReference>
<dbReference type="PROSITE" id="PS00790">
    <property type="entry name" value="RECEPTOR_TYR_KIN_V_1"/>
    <property type="match status" value="1"/>
</dbReference>
<dbReference type="PROSITE" id="PS50853">
    <property type="entry name" value="FN3"/>
    <property type="match status" value="1"/>
</dbReference>
<evidence type="ECO:0000256" key="5">
    <source>
        <dbReference type="ARBA" id="ARBA00022657"/>
    </source>
</evidence>
<evidence type="ECO:0000256" key="1">
    <source>
        <dbReference type="ARBA" id="ARBA00004251"/>
    </source>
</evidence>
<dbReference type="GO" id="GO:0001525">
    <property type="term" value="P:angiogenesis"/>
    <property type="evidence" value="ECO:0007669"/>
    <property type="project" value="UniProtKB-KW"/>
</dbReference>
<evidence type="ECO:0000256" key="9">
    <source>
        <dbReference type="ARBA" id="ARBA00022737"/>
    </source>
</evidence>
<dbReference type="Gene3D" id="1.10.510.10">
    <property type="entry name" value="Transferase(Phosphotransferase) domain 1"/>
    <property type="match status" value="1"/>
</dbReference>
<dbReference type="EC" id="2.7.10.1" evidence="2"/>
<dbReference type="SUPFAM" id="SSF56112">
    <property type="entry name" value="Protein kinase-like (PK-like)"/>
    <property type="match status" value="1"/>
</dbReference>
<evidence type="ECO:0000259" key="24">
    <source>
        <dbReference type="PROSITE" id="PS50853"/>
    </source>
</evidence>
<keyword evidence="15" id="KW-1133">Transmembrane helix</keyword>
<dbReference type="Gene3D" id="2.60.40.1770">
    <property type="entry name" value="ephrin a2 ectodomain"/>
    <property type="match status" value="1"/>
</dbReference>
<evidence type="ECO:0000256" key="8">
    <source>
        <dbReference type="ARBA" id="ARBA00022729"/>
    </source>
</evidence>
<keyword evidence="6" id="KW-0808">Transferase</keyword>
<keyword evidence="12 21" id="KW-0067">ATP-binding</keyword>
<evidence type="ECO:0000256" key="7">
    <source>
        <dbReference type="ARBA" id="ARBA00022692"/>
    </source>
</evidence>
<keyword evidence="4" id="KW-0597">Phosphoprotein</keyword>
<dbReference type="AlphaFoldDB" id="A0A673YB32"/>
<dbReference type="SMART" id="SM00454">
    <property type="entry name" value="SAM"/>
    <property type="match status" value="1"/>
</dbReference>
<dbReference type="InterPro" id="IPR001090">
    <property type="entry name" value="Ephrin_rcpt_lig-bd_dom"/>
</dbReference>
<keyword evidence="18" id="KW-0675">Receptor</keyword>
<dbReference type="Gene3D" id="2.10.50.10">
    <property type="entry name" value="Tumor Necrosis Factor Receptor, subunit A, domain 2"/>
    <property type="match status" value="1"/>
</dbReference>
<dbReference type="FunFam" id="2.60.120.260:FF:000023">
    <property type="entry name" value="Ephrin type-A receptor 2"/>
    <property type="match status" value="1"/>
</dbReference>
<dbReference type="Gene3D" id="2.60.120.260">
    <property type="entry name" value="Galactose-binding domain-like"/>
    <property type="match status" value="1"/>
</dbReference>
<evidence type="ECO:0000256" key="12">
    <source>
        <dbReference type="ARBA" id="ARBA00022840"/>
    </source>
</evidence>
<keyword evidence="9" id="KW-0677">Repeat</keyword>
<protein>
    <recommendedName>
        <fullName evidence="2">receptor protein-tyrosine kinase</fullName>
        <ecNumber evidence="2">2.7.10.1</ecNumber>
    </recommendedName>
</protein>
<dbReference type="FunFam" id="1.10.150.50:FF:000029">
    <property type="entry name" value="Ephrin type-A receptor 1"/>
    <property type="match status" value="1"/>
</dbReference>
<dbReference type="PRINTS" id="PR00109">
    <property type="entry name" value="TYRKINASE"/>
</dbReference>
<dbReference type="GO" id="GO:0007155">
    <property type="term" value="P:cell adhesion"/>
    <property type="evidence" value="ECO:0007669"/>
    <property type="project" value="UniProtKB-KW"/>
</dbReference>
<dbReference type="InterPro" id="IPR001426">
    <property type="entry name" value="Tyr_kinase_rcpt_V_CS"/>
</dbReference>
<evidence type="ECO:0000259" key="22">
    <source>
        <dbReference type="PROSITE" id="PS50011"/>
    </source>
</evidence>
<dbReference type="InterPro" id="IPR001660">
    <property type="entry name" value="SAM"/>
</dbReference>
<feature type="domain" description="Eph LBD" evidence="25">
    <location>
        <begin position="1"/>
        <end position="155"/>
    </location>
</feature>
<dbReference type="PANTHER" id="PTHR46877:SF20">
    <property type="entry name" value="RECEPTOR PROTEIN-TYROSINE KINASE"/>
    <property type="match status" value="1"/>
</dbReference>
<dbReference type="InterPro" id="IPR001245">
    <property type="entry name" value="Ser-Thr/Tyr_kinase_cat_dom"/>
</dbReference>
<keyword evidence="17" id="KW-0829">Tyrosine-protein kinase</keyword>
<proteinExistence type="predicted"/>